<dbReference type="RefSeq" id="XP_025831339.1">
    <property type="nucleotide sequence ID" value="XM_025975554.1"/>
</dbReference>
<dbReference type="PANTHER" id="PTHR11360:SF309">
    <property type="entry name" value="MONOCARBOXYLATE TRANSPORTER 7-LIKE PROTEIN"/>
    <property type="match status" value="1"/>
</dbReference>
<evidence type="ECO:0000313" key="4">
    <source>
        <dbReference type="RefSeq" id="XP_025831340.1"/>
    </source>
</evidence>
<feature type="transmembrane region" description="Helical" evidence="1">
    <location>
        <begin position="116"/>
        <end position="135"/>
    </location>
</feature>
<dbReference type="Gene3D" id="1.20.1250.20">
    <property type="entry name" value="MFS general substrate transporter like domains"/>
    <property type="match status" value="1"/>
</dbReference>
<name>A0A7F5R0X7_AGRPL</name>
<feature type="transmembrane region" description="Helical" evidence="1">
    <location>
        <begin position="67"/>
        <end position="83"/>
    </location>
</feature>
<feature type="transmembrane region" description="Helical" evidence="1">
    <location>
        <begin position="463"/>
        <end position="485"/>
    </location>
</feature>
<dbReference type="RefSeq" id="XP_025831340.1">
    <property type="nucleotide sequence ID" value="XM_025975555.1"/>
</dbReference>
<dbReference type="InterPro" id="IPR036259">
    <property type="entry name" value="MFS_trans_sf"/>
</dbReference>
<feature type="transmembrane region" description="Helical" evidence="1">
    <location>
        <begin position="179"/>
        <end position="198"/>
    </location>
</feature>
<evidence type="ECO:0000256" key="1">
    <source>
        <dbReference type="SAM" id="Phobius"/>
    </source>
</evidence>
<reference evidence="3 4" key="1">
    <citation type="submission" date="2025-04" db="UniProtKB">
        <authorList>
            <consortium name="RefSeq"/>
        </authorList>
    </citation>
    <scope>IDENTIFICATION</scope>
    <source>
        <tissue evidence="3 4">Entire body</tissue>
    </source>
</reference>
<gene>
    <name evidence="3 4" type="primary">LOC108741337</name>
</gene>
<feature type="transmembrane region" description="Helical" evidence="1">
    <location>
        <begin position="90"/>
        <end position="110"/>
    </location>
</feature>
<sequence>MASPHECKAIKYNSMVPDGGWGYLVVFSSTLFVILSLGPAVSIASIFGPFLSNHHDELSATTTLTSTYGAVFHLTGLITNVLLQKVSFRTVAFIGALLNSSGNFAAIFVTDLQFLILSYGVFQAIGNGLLIPSAFTALNEYFDSRKTFAIAICHTIVGATLMIYPAIAQLLMDNYGFRGTQAIVAAFSFNSFFAAFVLHPVKWHMKKIPTSNETPNFSELSLHKKKHHRSNKEFSETASNEFESRELLNENLTEILSVEKKSLSKSLTSIASFGNAVIYVELRKRTQKSSLWNSVDFSVLKDLNYWIIIFALSISLTSEMTVMSLLPVFLLNKGFNNSDVTLMMTTFFATDLIVKIGISLITAFYKIKTAEIYLANAILTVIFRIAFTEINSFWFSVILSGLLGGARCCIHVLNLLILTEIYTDKFASAYSLNMVFSGIFAMIFGVMVGFIKNTTGSDSLVLYSLTAAQIVCILPWSIKLLYSFIKETK</sequence>
<feature type="transmembrane region" description="Helical" evidence="1">
    <location>
        <begin position="372"/>
        <end position="387"/>
    </location>
</feature>
<feature type="transmembrane region" description="Helical" evidence="1">
    <location>
        <begin position="147"/>
        <end position="167"/>
    </location>
</feature>
<feature type="transmembrane region" description="Helical" evidence="1">
    <location>
        <begin position="21"/>
        <end position="47"/>
    </location>
</feature>
<evidence type="ECO:0000313" key="3">
    <source>
        <dbReference type="RefSeq" id="XP_025831339.1"/>
    </source>
</evidence>
<dbReference type="Pfam" id="PF07690">
    <property type="entry name" value="MFS_1"/>
    <property type="match status" value="1"/>
</dbReference>
<organism evidence="2 4">
    <name type="scientific">Agrilus planipennis</name>
    <name type="common">Emerald ash borer</name>
    <name type="synonym">Agrilus marcopoli</name>
    <dbReference type="NCBI Taxonomy" id="224129"/>
    <lineage>
        <taxon>Eukaryota</taxon>
        <taxon>Metazoa</taxon>
        <taxon>Ecdysozoa</taxon>
        <taxon>Arthropoda</taxon>
        <taxon>Hexapoda</taxon>
        <taxon>Insecta</taxon>
        <taxon>Pterygota</taxon>
        <taxon>Neoptera</taxon>
        <taxon>Endopterygota</taxon>
        <taxon>Coleoptera</taxon>
        <taxon>Polyphaga</taxon>
        <taxon>Elateriformia</taxon>
        <taxon>Buprestoidea</taxon>
        <taxon>Buprestidae</taxon>
        <taxon>Agrilinae</taxon>
        <taxon>Agrilus</taxon>
    </lineage>
</organism>
<keyword evidence="1" id="KW-0472">Membrane</keyword>
<protein>
    <submittedName>
        <fullName evidence="3 4">Monocarboxylate transporter 9 isoform X1</fullName>
    </submittedName>
</protein>
<accession>A0A7F5R0X7</accession>
<keyword evidence="1" id="KW-0812">Transmembrane</keyword>
<dbReference type="GeneID" id="108741337"/>
<dbReference type="GO" id="GO:0008028">
    <property type="term" value="F:monocarboxylic acid transmembrane transporter activity"/>
    <property type="evidence" value="ECO:0007669"/>
    <property type="project" value="TreeGrafter"/>
</dbReference>
<dbReference type="KEGG" id="apln:108741337"/>
<dbReference type="AlphaFoldDB" id="A0A7F5R0X7"/>
<feature type="transmembrane region" description="Helical" evidence="1">
    <location>
        <begin position="342"/>
        <end position="365"/>
    </location>
</feature>
<feature type="transmembrane region" description="Helical" evidence="1">
    <location>
        <begin position="305"/>
        <end position="330"/>
    </location>
</feature>
<dbReference type="InterPro" id="IPR050327">
    <property type="entry name" value="Proton-linked_MCT"/>
</dbReference>
<dbReference type="SUPFAM" id="SSF103473">
    <property type="entry name" value="MFS general substrate transporter"/>
    <property type="match status" value="1"/>
</dbReference>
<keyword evidence="1" id="KW-1133">Transmembrane helix</keyword>
<evidence type="ECO:0000313" key="2">
    <source>
        <dbReference type="Proteomes" id="UP000192223"/>
    </source>
</evidence>
<dbReference type="Proteomes" id="UP000192223">
    <property type="component" value="Unplaced"/>
</dbReference>
<keyword evidence="2" id="KW-1185">Reference proteome</keyword>
<dbReference type="InterPro" id="IPR011701">
    <property type="entry name" value="MFS"/>
</dbReference>
<dbReference type="PANTHER" id="PTHR11360">
    <property type="entry name" value="MONOCARBOXYLATE TRANSPORTER"/>
    <property type="match status" value="1"/>
</dbReference>
<dbReference type="OrthoDB" id="6499973at2759"/>
<feature type="transmembrane region" description="Helical" evidence="1">
    <location>
        <begin position="393"/>
        <end position="418"/>
    </location>
</feature>
<proteinExistence type="predicted"/>
<feature type="transmembrane region" description="Helical" evidence="1">
    <location>
        <begin position="430"/>
        <end position="451"/>
    </location>
</feature>